<evidence type="ECO:0000259" key="4">
    <source>
        <dbReference type="PROSITE" id="PS01124"/>
    </source>
</evidence>
<reference evidence="6" key="1">
    <citation type="submission" date="2016-11" db="EMBL/GenBank/DDBJ databases">
        <authorList>
            <person name="Shukria A."/>
            <person name="Stevens D.C."/>
        </authorList>
    </citation>
    <scope>NUCLEOTIDE SEQUENCE [LARGE SCALE GENOMIC DNA]</scope>
    <source>
        <strain evidence="6">Cbfe23</strain>
    </source>
</reference>
<dbReference type="STRING" id="83449.BON30_15250"/>
<dbReference type="InterPro" id="IPR011051">
    <property type="entry name" value="RmlC_Cupin_sf"/>
</dbReference>
<evidence type="ECO:0000313" key="6">
    <source>
        <dbReference type="Proteomes" id="UP000182229"/>
    </source>
</evidence>
<dbReference type="InterPro" id="IPR050204">
    <property type="entry name" value="AraC_XylS_family_regulators"/>
</dbReference>
<dbReference type="SUPFAM" id="SSF51182">
    <property type="entry name" value="RmlC-like cupins"/>
    <property type="match status" value="1"/>
</dbReference>
<dbReference type="EMBL" id="MPIN01000003">
    <property type="protein sequence ID" value="OJH40380.1"/>
    <property type="molecule type" value="Genomic_DNA"/>
</dbReference>
<keyword evidence="3" id="KW-0804">Transcription</keyword>
<evidence type="ECO:0000256" key="2">
    <source>
        <dbReference type="ARBA" id="ARBA00023125"/>
    </source>
</evidence>
<feature type="domain" description="HTH araC/xylS-type" evidence="4">
    <location>
        <begin position="149"/>
        <end position="247"/>
    </location>
</feature>
<name>A0A1L9BDP5_9BACT</name>
<protein>
    <submittedName>
        <fullName evidence="5">AraC family transcriptional regulator</fullName>
    </submittedName>
</protein>
<dbReference type="RefSeq" id="WP_071899013.1">
    <property type="nucleotide sequence ID" value="NZ_MPIN01000003.1"/>
</dbReference>
<dbReference type="GO" id="GO:0003700">
    <property type="term" value="F:DNA-binding transcription factor activity"/>
    <property type="evidence" value="ECO:0007669"/>
    <property type="project" value="InterPro"/>
</dbReference>
<keyword evidence="2" id="KW-0238">DNA-binding</keyword>
<dbReference type="SMART" id="SM00342">
    <property type="entry name" value="HTH_ARAC"/>
    <property type="match status" value="1"/>
</dbReference>
<dbReference type="SUPFAM" id="SSF46689">
    <property type="entry name" value="Homeodomain-like"/>
    <property type="match status" value="2"/>
</dbReference>
<dbReference type="Pfam" id="PF12833">
    <property type="entry name" value="HTH_18"/>
    <property type="match status" value="1"/>
</dbReference>
<dbReference type="Gene3D" id="1.10.10.60">
    <property type="entry name" value="Homeodomain-like"/>
    <property type="match status" value="1"/>
</dbReference>
<dbReference type="OrthoDB" id="112032at2"/>
<proteinExistence type="predicted"/>
<gene>
    <name evidence="5" type="ORF">BON30_15250</name>
</gene>
<reference evidence="5 6" key="2">
    <citation type="submission" date="2016-12" db="EMBL/GenBank/DDBJ databases">
        <title>Draft Genome Sequence of Cystobacter ferrugineus Strain Cbfe23.</title>
        <authorList>
            <person name="Akbar S."/>
            <person name="Dowd S.E."/>
            <person name="Stevens D.C."/>
        </authorList>
    </citation>
    <scope>NUCLEOTIDE SEQUENCE [LARGE SCALE GENOMIC DNA]</scope>
    <source>
        <strain evidence="5 6">Cbfe23</strain>
    </source>
</reference>
<evidence type="ECO:0000256" key="3">
    <source>
        <dbReference type="ARBA" id="ARBA00023163"/>
    </source>
</evidence>
<keyword evidence="6" id="KW-1185">Reference proteome</keyword>
<comment type="caution">
    <text evidence="5">The sequence shown here is derived from an EMBL/GenBank/DDBJ whole genome shotgun (WGS) entry which is preliminary data.</text>
</comment>
<dbReference type="PROSITE" id="PS01124">
    <property type="entry name" value="HTH_ARAC_FAMILY_2"/>
    <property type="match status" value="1"/>
</dbReference>
<dbReference type="GO" id="GO:0043565">
    <property type="term" value="F:sequence-specific DNA binding"/>
    <property type="evidence" value="ECO:0007669"/>
    <property type="project" value="InterPro"/>
</dbReference>
<evidence type="ECO:0000256" key="1">
    <source>
        <dbReference type="ARBA" id="ARBA00023015"/>
    </source>
</evidence>
<keyword evidence="1" id="KW-0805">Transcription regulation</keyword>
<sequence>MLDFRTYGPAVALHTHDFVQVVMPSRGVLEMEVDGRGGRVDAHHAAVIPAGAAHAFEATGRNRFIVLDLAVQAADIPDLGNLSDRVFFPLTPGLRALTAWLHTVHAPEAGARIDAALVGAWSSLALATLAAHPANTPTTHLVRPDARAERVWRAIDRRFAESLTLDELAAGVGLSGRRLASLFRAAYGTTVHARLAGVRLQHAVSLLERTTLPIGEVAARSGYYDQSALTRHLKAALGTTPAALRRGQRA</sequence>
<dbReference type="PANTHER" id="PTHR46796:SF2">
    <property type="entry name" value="TRANSCRIPTIONAL REGULATORY PROTEIN"/>
    <property type="match status" value="1"/>
</dbReference>
<dbReference type="Proteomes" id="UP000182229">
    <property type="component" value="Unassembled WGS sequence"/>
</dbReference>
<dbReference type="InterPro" id="IPR014710">
    <property type="entry name" value="RmlC-like_jellyroll"/>
</dbReference>
<evidence type="ECO:0000313" key="5">
    <source>
        <dbReference type="EMBL" id="OJH40380.1"/>
    </source>
</evidence>
<dbReference type="InterPro" id="IPR018060">
    <property type="entry name" value="HTH_AraC"/>
</dbReference>
<dbReference type="AlphaFoldDB" id="A0A1L9BDP5"/>
<dbReference type="InterPro" id="IPR009057">
    <property type="entry name" value="Homeodomain-like_sf"/>
</dbReference>
<dbReference type="Gene3D" id="2.60.120.10">
    <property type="entry name" value="Jelly Rolls"/>
    <property type="match status" value="1"/>
</dbReference>
<accession>A0A1L9BDP5</accession>
<dbReference type="PANTHER" id="PTHR46796">
    <property type="entry name" value="HTH-TYPE TRANSCRIPTIONAL ACTIVATOR RHAS-RELATED"/>
    <property type="match status" value="1"/>
</dbReference>
<organism evidence="5 6">
    <name type="scientific">Cystobacter ferrugineus</name>
    <dbReference type="NCBI Taxonomy" id="83449"/>
    <lineage>
        <taxon>Bacteria</taxon>
        <taxon>Pseudomonadati</taxon>
        <taxon>Myxococcota</taxon>
        <taxon>Myxococcia</taxon>
        <taxon>Myxococcales</taxon>
        <taxon>Cystobacterineae</taxon>
        <taxon>Archangiaceae</taxon>
        <taxon>Cystobacter</taxon>
    </lineage>
</organism>